<reference evidence="8" key="1">
    <citation type="submission" date="2020-11" db="EMBL/GenBank/DDBJ databases">
        <title>Chlorella ohadii genome sequencing and assembly.</title>
        <authorList>
            <person name="Murik O."/>
            <person name="Treves H."/>
            <person name="Kedem I."/>
            <person name="Shotland Y."/>
            <person name="Kaplan A."/>
        </authorList>
    </citation>
    <scope>NUCLEOTIDE SEQUENCE</scope>
    <source>
        <strain evidence="8">1</strain>
    </source>
</reference>
<dbReference type="InterPro" id="IPR002893">
    <property type="entry name" value="Znf_MYND"/>
</dbReference>
<dbReference type="Pfam" id="PF01753">
    <property type="entry name" value="zf-MYND"/>
    <property type="match status" value="1"/>
</dbReference>
<accession>A0AAD5DIP4</accession>
<proteinExistence type="predicted"/>
<evidence type="ECO:0000256" key="2">
    <source>
        <dbReference type="ARBA" id="ARBA00022771"/>
    </source>
</evidence>
<evidence type="ECO:0000313" key="9">
    <source>
        <dbReference type="Proteomes" id="UP001205105"/>
    </source>
</evidence>
<evidence type="ECO:0000256" key="1">
    <source>
        <dbReference type="ARBA" id="ARBA00022723"/>
    </source>
</evidence>
<keyword evidence="2 4" id="KW-0863">Zinc-finger</keyword>
<evidence type="ECO:0000256" key="4">
    <source>
        <dbReference type="PROSITE-ProRule" id="PRU00134"/>
    </source>
</evidence>
<name>A0AAD5DIP4_9CHLO</name>
<evidence type="ECO:0000313" key="8">
    <source>
        <dbReference type="EMBL" id="KAI7837058.1"/>
    </source>
</evidence>
<evidence type="ECO:0000259" key="7">
    <source>
        <dbReference type="PROSITE" id="PS50865"/>
    </source>
</evidence>
<keyword evidence="3" id="KW-0862">Zinc</keyword>
<comment type="caution">
    <text evidence="8">The sequence shown here is derived from an EMBL/GenBank/DDBJ whole genome shotgun (WGS) entry which is preliminary data.</text>
</comment>
<keyword evidence="9" id="KW-1185">Reference proteome</keyword>
<dbReference type="GO" id="GO:0008270">
    <property type="term" value="F:zinc ion binding"/>
    <property type="evidence" value="ECO:0007669"/>
    <property type="project" value="UniProtKB-KW"/>
</dbReference>
<organism evidence="8 9">
    <name type="scientific">Chlorella ohadii</name>
    <dbReference type="NCBI Taxonomy" id="2649997"/>
    <lineage>
        <taxon>Eukaryota</taxon>
        <taxon>Viridiplantae</taxon>
        <taxon>Chlorophyta</taxon>
        <taxon>core chlorophytes</taxon>
        <taxon>Trebouxiophyceae</taxon>
        <taxon>Chlorellales</taxon>
        <taxon>Chlorellaceae</taxon>
        <taxon>Chlorella clade</taxon>
        <taxon>Chlorella</taxon>
    </lineage>
</organism>
<gene>
    <name evidence="8" type="ORF">COHA_009134</name>
</gene>
<dbReference type="Gene3D" id="6.10.140.2220">
    <property type="match status" value="1"/>
</dbReference>
<feature type="region of interest" description="Disordered" evidence="6">
    <location>
        <begin position="520"/>
        <end position="546"/>
    </location>
</feature>
<evidence type="ECO:0000256" key="3">
    <source>
        <dbReference type="ARBA" id="ARBA00022833"/>
    </source>
</evidence>
<sequence>MSSVIERLRQLAARVKAGPGGDEGAAQALAADAEELMREAEAFRGPLGPGELQEVIQEARIGIMSTAQAEPSAGTVDATLLLHVTAACRLGAAGKALLLLCGGNLKELCNLTLTSGMLGLMLNNGSKLACAALGTGPAGGCEVVAAQLLQAQLQAMHLCLLTGADHSVQVGAYSPQQLASWLQAMTALLSQLQAAPGVAAVKGVMEQVQLCHLPSVCYTLAASAACAQLHPELQRGPLPGELMAQLVPALSRLSVLLALPAERRPLGVTWAAARPATSLFYFAPLTHAMLQWFAAATGDQMVTLLAGAARLLAQLPTNEPPAGLPGGAAEHSGTAPFPPILGNSMAVSAISSLPELLLTWMDDDASCGTGGQQQPVPLMEGIGDALPWARAAAAALRCGPALAAIDRRLEQLPAGRPQPQPETVSPGAVLQELTKFAGNAATALSKHTDTAGLPLPPGCPPLAEVQTVVWELHSAGCRFIHWCIADGWFKMGENTREARSMLWVLDQTLNAQAFLHSMEQDAADQPTGSSSSTGSSGSGGSGSGPTRTCRELEAMCAAHWPAVQALAAACDLGTCAGALGCSWLAVSLAVCMAKGPLSLTTDADLYCMFTSMLGHIPQMPDDVMTFYGGVFLAAERAPRLAALLVAGGHLEAMTGEVERLDARLSTTRSGQLVPGAWKLAIDALCGEARELLSRPGLEPETEGALRAAADTLAGLLPQLQTVGGLPRNQQQRQPLLQALQNLAKALQQVWQLPEQQEAARLEAAQAAAARSCAYLCCANLGGGSGPAVGQGSGSSKCSACRVAWYCGEGCSHADWRGPTGHRKTCKALGAAKAARRQAAAEAAAAAAAAEAALAARVNAADLAADVAAIEAEAATAEEAAAVAEAAAAEAMAAAAVAKMVAADSEMAAVAEEAASAAKEAAAKAKAAAADAKMAAAEAKMTAMQAGT</sequence>
<dbReference type="AlphaFoldDB" id="A0AAD5DIP4"/>
<protein>
    <recommendedName>
        <fullName evidence="7">MYND-type domain-containing protein</fullName>
    </recommendedName>
</protein>
<dbReference type="Proteomes" id="UP001205105">
    <property type="component" value="Unassembled WGS sequence"/>
</dbReference>
<feature type="coiled-coil region" evidence="5">
    <location>
        <begin position="859"/>
        <end position="939"/>
    </location>
</feature>
<dbReference type="EMBL" id="JADXDR010000166">
    <property type="protein sequence ID" value="KAI7837058.1"/>
    <property type="molecule type" value="Genomic_DNA"/>
</dbReference>
<evidence type="ECO:0000256" key="6">
    <source>
        <dbReference type="SAM" id="MobiDB-lite"/>
    </source>
</evidence>
<dbReference type="PROSITE" id="PS50865">
    <property type="entry name" value="ZF_MYND_2"/>
    <property type="match status" value="1"/>
</dbReference>
<dbReference type="SUPFAM" id="SSF144232">
    <property type="entry name" value="HIT/MYND zinc finger-like"/>
    <property type="match status" value="1"/>
</dbReference>
<evidence type="ECO:0000256" key="5">
    <source>
        <dbReference type="SAM" id="Coils"/>
    </source>
</evidence>
<keyword evidence="5" id="KW-0175">Coiled coil</keyword>
<feature type="domain" description="MYND-type" evidence="7">
    <location>
        <begin position="777"/>
        <end position="825"/>
    </location>
</feature>
<keyword evidence="1" id="KW-0479">Metal-binding</keyword>